<dbReference type="NCBIfam" id="TIGR01098">
    <property type="entry name" value="3A0109s03R"/>
    <property type="match status" value="1"/>
</dbReference>
<dbReference type="Pfam" id="PF12974">
    <property type="entry name" value="Phosphonate-bd"/>
    <property type="match status" value="1"/>
</dbReference>
<keyword evidence="5" id="KW-1185">Reference proteome</keyword>
<evidence type="ECO:0000313" key="5">
    <source>
        <dbReference type="Proteomes" id="UP000240542"/>
    </source>
</evidence>
<reference evidence="4 5" key="1">
    <citation type="submission" date="2018-03" db="EMBL/GenBank/DDBJ databases">
        <title>Genomic Encyclopedia of Archaeal and Bacterial Type Strains, Phase II (KMG-II): from individual species to whole genera.</title>
        <authorList>
            <person name="Goeker M."/>
        </authorList>
    </citation>
    <scope>NUCLEOTIDE SEQUENCE [LARGE SCALE GENOMIC DNA]</scope>
    <source>
        <strain evidence="4 5">DSM 45312</strain>
    </source>
</reference>
<accession>A0A2P8DI91</accession>
<dbReference type="CDD" id="cd01071">
    <property type="entry name" value="PBP2_PhnD_like"/>
    <property type="match status" value="1"/>
</dbReference>
<feature type="chain" id="PRO_5039378404" evidence="3">
    <location>
        <begin position="32"/>
        <end position="313"/>
    </location>
</feature>
<evidence type="ECO:0000256" key="3">
    <source>
        <dbReference type="SAM" id="SignalP"/>
    </source>
</evidence>
<dbReference type="PANTHER" id="PTHR35841:SF1">
    <property type="entry name" value="PHOSPHONATES-BINDING PERIPLASMIC PROTEIN"/>
    <property type="match status" value="1"/>
</dbReference>
<dbReference type="OrthoDB" id="9764656at2"/>
<dbReference type="EMBL" id="PYGA01000010">
    <property type="protein sequence ID" value="PSK96901.1"/>
    <property type="molecule type" value="Genomic_DNA"/>
</dbReference>
<gene>
    <name evidence="4" type="ORF">CLV63_110201</name>
</gene>
<dbReference type="InterPro" id="IPR005770">
    <property type="entry name" value="PhnD"/>
</dbReference>
<protein>
    <submittedName>
        <fullName evidence="4">Phosphonate transport system substrate-binding protein</fullName>
    </submittedName>
</protein>
<dbReference type="Gene3D" id="3.40.190.10">
    <property type="entry name" value="Periplasmic binding protein-like II"/>
    <property type="match status" value="2"/>
</dbReference>
<feature type="signal peptide" evidence="3">
    <location>
        <begin position="1"/>
        <end position="31"/>
    </location>
</feature>
<dbReference type="AlphaFoldDB" id="A0A2P8DI91"/>
<keyword evidence="2 3" id="KW-0732">Signal</keyword>
<dbReference type="PANTHER" id="PTHR35841">
    <property type="entry name" value="PHOSPHONATES-BINDING PERIPLASMIC PROTEIN"/>
    <property type="match status" value="1"/>
</dbReference>
<dbReference type="GO" id="GO:0055085">
    <property type="term" value="P:transmembrane transport"/>
    <property type="evidence" value="ECO:0007669"/>
    <property type="project" value="InterPro"/>
</dbReference>
<comment type="caution">
    <text evidence="4">The sequence shown here is derived from an EMBL/GenBank/DDBJ whole genome shotgun (WGS) entry which is preliminary data.</text>
</comment>
<evidence type="ECO:0000256" key="1">
    <source>
        <dbReference type="ARBA" id="ARBA00007162"/>
    </source>
</evidence>
<name>A0A2P8DI91_9ACTN</name>
<dbReference type="GO" id="GO:0043190">
    <property type="term" value="C:ATP-binding cassette (ABC) transporter complex"/>
    <property type="evidence" value="ECO:0007669"/>
    <property type="project" value="InterPro"/>
</dbReference>
<dbReference type="Proteomes" id="UP000240542">
    <property type="component" value="Unassembled WGS sequence"/>
</dbReference>
<dbReference type="PROSITE" id="PS51257">
    <property type="entry name" value="PROKAR_LIPOPROTEIN"/>
    <property type="match status" value="1"/>
</dbReference>
<comment type="similarity">
    <text evidence="1">Belongs to the phosphate/phosphite/phosphonate binding protein family.</text>
</comment>
<evidence type="ECO:0000256" key="2">
    <source>
        <dbReference type="ARBA" id="ARBA00022729"/>
    </source>
</evidence>
<organism evidence="4 5">
    <name type="scientific">Murinocardiopsis flavida</name>
    <dbReference type="NCBI Taxonomy" id="645275"/>
    <lineage>
        <taxon>Bacteria</taxon>
        <taxon>Bacillati</taxon>
        <taxon>Actinomycetota</taxon>
        <taxon>Actinomycetes</taxon>
        <taxon>Streptosporangiales</taxon>
        <taxon>Nocardiopsidaceae</taxon>
        <taxon>Murinocardiopsis</taxon>
    </lineage>
</organism>
<sequence length="313" mass="33272">MDPTTTRRPRARRPARALAIAAAALLLPALAGCSGDDGAAADSATCPDGRIRFGIEPFEDPAKLTPAYETLAKGLEEKLDCPVEVTVVEDYAAEVLAMRNDQLELGQFGPLGYVFAKERADAEPLVSFGTAEGEHSSYRAGIWVPKDSSITSVGDLKGRSLALGSVGSTSGDVLPRSALADAKIPEDDVRLDYAGGHPEALLALANGKVDAAQINTQQLAVATEAGHFDEADFRRVWESEDIPNDPITVRGNADPEFKKAVRTALLDLDPKVIGEVGAYLDVTPPGPLLAVDDETYSPLFELAEKMDLTEEDV</sequence>
<proteinExistence type="inferred from homology"/>
<dbReference type="SUPFAM" id="SSF53850">
    <property type="entry name" value="Periplasmic binding protein-like II"/>
    <property type="match status" value="1"/>
</dbReference>
<dbReference type="RefSeq" id="WP_106583811.1">
    <property type="nucleotide sequence ID" value="NZ_PYGA01000010.1"/>
</dbReference>
<evidence type="ECO:0000313" key="4">
    <source>
        <dbReference type="EMBL" id="PSK96901.1"/>
    </source>
</evidence>